<dbReference type="InterPro" id="IPR032349">
    <property type="entry name" value="DUF4865"/>
</dbReference>
<dbReference type="Proteomes" id="UP000715965">
    <property type="component" value="Unassembled WGS sequence"/>
</dbReference>
<organism evidence="1 2">
    <name type="scientific">Ramlibacter aquaticus</name>
    <dbReference type="NCBI Taxonomy" id="2780094"/>
    <lineage>
        <taxon>Bacteria</taxon>
        <taxon>Pseudomonadati</taxon>
        <taxon>Pseudomonadota</taxon>
        <taxon>Betaproteobacteria</taxon>
        <taxon>Burkholderiales</taxon>
        <taxon>Comamonadaceae</taxon>
        <taxon>Ramlibacter</taxon>
    </lineage>
</organism>
<accession>A0ABR9SJ01</accession>
<dbReference type="Gene3D" id="3.30.70.100">
    <property type="match status" value="1"/>
</dbReference>
<dbReference type="EMBL" id="JADDOJ010000093">
    <property type="protein sequence ID" value="MBE7942341.1"/>
    <property type="molecule type" value="Genomic_DNA"/>
</dbReference>
<dbReference type="RefSeq" id="WP_193781896.1">
    <property type="nucleotide sequence ID" value="NZ_JADDOJ010000093.1"/>
</dbReference>
<comment type="caution">
    <text evidence="1">The sequence shown here is derived from an EMBL/GenBank/DDBJ whole genome shotgun (WGS) entry which is preliminary data.</text>
</comment>
<gene>
    <name evidence="1" type="ORF">IM725_17360</name>
</gene>
<keyword evidence="2" id="KW-1185">Reference proteome</keyword>
<evidence type="ECO:0000313" key="2">
    <source>
        <dbReference type="Proteomes" id="UP000715965"/>
    </source>
</evidence>
<proteinExistence type="predicted"/>
<evidence type="ECO:0000313" key="1">
    <source>
        <dbReference type="EMBL" id="MBE7942341.1"/>
    </source>
</evidence>
<name>A0ABR9SJ01_9BURK</name>
<protein>
    <submittedName>
        <fullName evidence="1">DUF4865 family protein</fullName>
    </submittedName>
</protein>
<reference evidence="1 2" key="1">
    <citation type="submission" date="2020-10" db="EMBL/GenBank/DDBJ databases">
        <title>Draft genome of Ramlibacter aquaticus LMG 30558.</title>
        <authorList>
            <person name="Props R."/>
        </authorList>
    </citation>
    <scope>NUCLEOTIDE SEQUENCE [LARGE SCALE GENOMIC DNA]</scope>
    <source>
        <strain evidence="1 2">LMG 30558</strain>
    </source>
</reference>
<sequence>MDLLQYSFTLDPDQPMQAIRERVAAKRDLVCTLPGLRWKAWLISEPLRGRPQPKTYAPLYLFEDTPSIHSFLCGPIYKGVTDAFGWTRPHQGYAITPGETEMSTTRSCALTVSTLNDHETLRVALEEAGRAVALPAGSGIKNAFLGTFAQLDIARMQLRTYAFWACEPEALSQLRSDLIYEVVDVSFPRESP</sequence>
<dbReference type="Pfam" id="PF16157">
    <property type="entry name" value="DUF4865"/>
    <property type="match status" value="1"/>
</dbReference>